<keyword evidence="2" id="KW-0378">Hydrolase</keyword>
<feature type="region of interest" description="Disordered" evidence="4">
    <location>
        <begin position="254"/>
        <end position="277"/>
    </location>
</feature>
<evidence type="ECO:0000256" key="1">
    <source>
        <dbReference type="ARBA" id="ARBA00022763"/>
    </source>
</evidence>
<keyword evidence="3" id="KW-0234">DNA repair</keyword>
<evidence type="ECO:0000256" key="3">
    <source>
        <dbReference type="ARBA" id="ARBA00023204"/>
    </source>
</evidence>
<feature type="domain" description="PD-(D/E)XK endonuclease-like" evidence="5">
    <location>
        <begin position="8"/>
        <end position="251"/>
    </location>
</feature>
<dbReference type="AlphaFoldDB" id="W9G360"/>
<dbReference type="InterPro" id="IPR011335">
    <property type="entry name" value="Restrct_endonuc-II-like"/>
</dbReference>
<dbReference type="eggNOG" id="COG2887">
    <property type="taxonomic scope" value="Bacteria"/>
</dbReference>
<dbReference type="Proteomes" id="UP000019489">
    <property type="component" value="Unassembled WGS sequence"/>
</dbReference>
<gene>
    <name evidence="6" type="ORF">N865_14700</name>
</gene>
<dbReference type="SUPFAM" id="SSF52980">
    <property type="entry name" value="Restriction endonuclease-like"/>
    <property type="match status" value="1"/>
</dbReference>
<evidence type="ECO:0000259" key="5">
    <source>
        <dbReference type="Pfam" id="PF12705"/>
    </source>
</evidence>
<dbReference type="EMBL" id="AWSA01000040">
    <property type="protein sequence ID" value="EWT00521.1"/>
    <property type="molecule type" value="Genomic_DNA"/>
</dbReference>
<evidence type="ECO:0000313" key="7">
    <source>
        <dbReference type="Proteomes" id="UP000019489"/>
    </source>
</evidence>
<keyword evidence="2" id="KW-0547">Nucleotide-binding</keyword>
<name>W9G360_9MICO</name>
<accession>W9G360</accession>
<dbReference type="InterPro" id="IPR011604">
    <property type="entry name" value="PDDEXK-like_dom_sf"/>
</dbReference>
<keyword evidence="2" id="KW-0347">Helicase</keyword>
<dbReference type="STRING" id="1386089.N865_14700"/>
<protein>
    <submittedName>
        <fullName evidence="6">Recombinase RecB</fullName>
    </submittedName>
</protein>
<evidence type="ECO:0000256" key="2">
    <source>
        <dbReference type="ARBA" id="ARBA00022806"/>
    </source>
</evidence>
<keyword evidence="1" id="KW-0227">DNA damage</keyword>
<dbReference type="PATRIC" id="fig|1386089.3.peg.3215"/>
<dbReference type="Gene3D" id="3.90.320.10">
    <property type="match status" value="1"/>
</dbReference>
<proteinExistence type="predicted"/>
<dbReference type="OrthoDB" id="9791397at2"/>
<dbReference type="GO" id="GO:0004386">
    <property type="term" value="F:helicase activity"/>
    <property type="evidence" value="ECO:0007669"/>
    <property type="project" value="UniProtKB-KW"/>
</dbReference>
<keyword evidence="7" id="KW-1185">Reference proteome</keyword>
<sequence>MPTPLYVASPSRLLAWLDCPRRYRMQYLDRPRPQARPQRAHTSVGIVTHNVLRDFWDLPASERTPAGVAELVRTSWIDVGFRDPEQSAAWRMRVREAVTDYLRRTDRDRQPVGLERSVSLKTSTMAVSGRIDRLDDRDGELVVVDYKTGRAVPTDDDARTSLPLALYAAATARVFRRPCVRVELHHVPTGTVTAHEHTPESLERKVAEAESIASDLRRADADFSEVGVESTRFAPRPSSLCTWCDFRAHCPEGQAMGPEKSDWEGLEPTAYETRDAS</sequence>
<evidence type="ECO:0000256" key="4">
    <source>
        <dbReference type="SAM" id="MobiDB-lite"/>
    </source>
</evidence>
<organism evidence="6 7">
    <name type="scientific">Intrasporangium oryzae NRRL B-24470</name>
    <dbReference type="NCBI Taxonomy" id="1386089"/>
    <lineage>
        <taxon>Bacteria</taxon>
        <taxon>Bacillati</taxon>
        <taxon>Actinomycetota</taxon>
        <taxon>Actinomycetes</taxon>
        <taxon>Micrococcales</taxon>
        <taxon>Intrasporangiaceae</taxon>
        <taxon>Intrasporangium</taxon>
    </lineage>
</organism>
<evidence type="ECO:0000313" key="6">
    <source>
        <dbReference type="EMBL" id="EWT00521.1"/>
    </source>
</evidence>
<reference evidence="6 7" key="1">
    <citation type="submission" date="2013-08" db="EMBL/GenBank/DDBJ databases">
        <title>Intrasporangium oryzae NRRL B-24470.</title>
        <authorList>
            <person name="Liu H."/>
            <person name="Wang G."/>
        </authorList>
    </citation>
    <scope>NUCLEOTIDE SEQUENCE [LARGE SCALE GENOMIC DNA]</scope>
    <source>
        <strain evidence="6 7">NRRL B-24470</strain>
    </source>
</reference>
<dbReference type="GO" id="GO:0006281">
    <property type="term" value="P:DNA repair"/>
    <property type="evidence" value="ECO:0007669"/>
    <property type="project" value="UniProtKB-KW"/>
</dbReference>
<dbReference type="InterPro" id="IPR038726">
    <property type="entry name" value="PDDEXK_AddAB-type"/>
</dbReference>
<dbReference type="Pfam" id="PF12705">
    <property type="entry name" value="PDDEXK_1"/>
    <property type="match status" value="1"/>
</dbReference>
<comment type="caution">
    <text evidence="6">The sequence shown here is derived from an EMBL/GenBank/DDBJ whole genome shotgun (WGS) entry which is preliminary data.</text>
</comment>
<keyword evidence="2" id="KW-0067">ATP-binding</keyword>